<dbReference type="SUPFAM" id="SSF56815">
    <property type="entry name" value="Sec1/munc18-like (SM) proteins"/>
    <property type="match status" value="1"/>
</dbReference>
<dbReference type="Proteomes" id="UP000269721">
    <property type="component" value="Unassembled WGS sequence"/>
</dbReference>
<gene>
    <name evidence="2" type="ORF">BDK51DRAFT_37514</name>
</gene>
<dbReference type="Gene3D" id="3.40.50.1910">
    <property type="match status" value="1"/>
</dbReference>
<sequence>MFLSLAETGEAAPVAQQIGDLLSKVDANTASATAALPTAPVSFSVPDILLLASLAHALSGRENPLSPSDNTRLQDAFRRAVRGEIPNTEVDEWVSDVFARLTAMGAARTGLHQFRTLLAPRTNPPYNPLLRQVATEAASPRVPDHRSASSPALAAMGLGASSSGSPIGGSPTVAAGDAEDWVHVPYAAGLGGVLSGFSRFLGSTSRPHPRQHPATLIFVVGGVTFAEVREIRDAFKDRGVQVLVGSTDISTPQRTLSRILGSVPASPPATAI</sequence>
<dbReference type="GO" id="GO:0016192">
    <property type="term" value="P:vesicle-mediated transport"/>
    <property type="evidence" value="ECO:0007669"/>
    <property type="project" value="InterPro"/>
</dbReference>
<reference evidence="3" key="1">
    <citation type="journal article" date="2018" name="Nat. Microbiol.">
        <title>Leveraging single-cell genomics to expand the fungal tree of life.</title>
        <authorList>
            <person name="Ahrendt S.R."/>
            <person name="Quandt C.A."/>
            <person name="Ciobanu D."/>
            <person name="Clum A."/>
            <person name="Salamov A."/>
            <person name="Andreopoulos B."/>
            <person name="Cheng J.F."/>
            <person name="Woyke T."/>
            <person name="Pelin A."/>
            <person name="Henrissat B."/>
            <person name="Reynolds N.K."/>
            <person name="Benny G.L."/>
            <person name="Smith M.E."/>
            <person name="James T.Y."/>
            <person name="Grigoriev I.V."/>
        </authorList>
    </citation>
    <scope>NUCLEOTIDE SEQUENCE [LARGE SCALE GENOMIC DNA]</scope>
</reference>
<proteinExistence type="inferred from homology"/>
<evidence type="ECO:0000313" key="2">
    <source>
        <dbReference type="EMBL" id="RKO94506.1"/>
    </source>
</evidence>
<evidence type="ECO:0008006" key="4">
    <source>
        <dbReference type="Google" id="ProtNLM"/>
    </source>
</evidence>
<evidence type="ECO:0000313" key="3">
    <source>
        <dbReference type="Proteomes" id="UP000269721"/>
    </source>
</evidence>
<name>A0A4P9WTT9_9FUNG</name>
<dbReference type="AlphaFoldDB" id="A0A4P9WTT9"/>
<protein>
    <recommendedName>
        <fullName evidence="4">Sec1-like protein</fullName>
    </recommendedName>
</protein>
<dbReference type="OrthoDB" id="2228at2759"/>
<keyword evidence="3" id="KW-1185">Reference proteome</keyword>
<dbReference type="Pfam" id="PF00995">
    <property type="entry name" value="Sec1"/>
    <property type="match status" value="1"/>
</dbReference>
<dbReference type="InterPro" id="IPR001619">
    <property type="entry name" value="Sec1-like"/>
</dbReference>
<dbReference type="InterPro" id="IPR036045">
    <property type="entry name" value="Sec1-like_sf"/>
</dbReference>
<dbReference type="EMBL" id="KZ993878">
    <property type="protein sequence ID" value="RKO94506.1"/>
    <property type="molecule type" value="Genomic_DNA"/>
</dbReference>
<dbReference type="InterPro" id="IPR027482">
    <property type="entry name" value="Sec1-like_dom2"/>
</dbReference>
<organism evidence="2 3">
    <name type="scientific">Blyttiomyces helicus</name>
    <dbReference type="NCBI Taxonomy" id="388810"/>
    <lineage>
        <taxon>Eukaryota</taxon>
        <taxon>Fungi</taxon>
        <taxon>Fungi incertae sedis</taxon>
        <taxon>Chytridiomycota</taxon>
        <taxon>Chytridiomycota incertae sedis</taxon>
        <taxon>Chytridiomycetes</taxon>
        <taxon>Chytridiomycetes incertae sedis</taxon>
        <taxon>Blyttiomyces</taxon>
    </lineage>
</organism>
<comment type="similarity">
    <text evidence="1">Belongs to the STXBP/unc-18/SEC1 family.</text>
</comment>
<accession>A0A4P9WTT9</accession>
<evidence type="ECO:0000256" key="1">
    <source>
        <dbReference type="ARBA" id="ARBA00009884"/>
    </source>
</evidence>